<gene>
    <name evidence="3" type="ORF">B1812_13095</name>
</gene>
<proteinExistence type="predicted"/>
<evidence type="ECO:0000256" key="2">
    <source>
        <dbReference type="SAM" id="SignalP"/>
    </source>
</evidence>
<name>A0A1W6MWA3_9HYPH</name>
<dbReference type="KEGG" id="mbry:B1812_13095"/>
<reference evidence="3 4" key="1">
    <citation type="submission" date="2017-02" db="EMBL/GenBank/DDBJ databases">
        <authorList>
            <person name="Peterson S.W."/>
        </authorList>
    </citation>
    <scope>NUCLEOTIDE SEQUENCE [LARGE SCALE GENOMIC DNA]</scope>
    <source>
        <strain evidence="3 4">S285</strain>
    </source>
</reference>
<protein>
    <recommendedName>
        <fullName evidence="5">Cobalt transporter</fullName>
    </recommendedName>
</protein>
<feature type="signal peptide" evidence="2">
    <location>
        <begin position="1"/>
        <end position="24"/>
    </location>
</feature>
<feature type="transmembrane region" description="Helical" evidence="1">
    <location>
        <begin position="46"/>
        <end position="64"/>
    </location>
</feature>
<organism evidence="3 4">
    <name type="scientific">Methylocystis bryophila</name>
    <dbReference type="NCBI Taxonomy" id="655015"/>
    <lineage>
        <taxon>Bacteria</taxon>
        <taxon>Pseudomonadati</taxon>
        <taxon>Pseudomonadota</taxon>
        <taxon>Alphaproteobacteria</taxon>
        <taxon>Hyphomicrobiales</taxon>
        <taxon>Methylocystaceae</taxon>
        <taxon>Methylocystis</taxon>
    </lineage>
</organism>
<keyword evidence="4" id="KW-1185">Reference proteome</keyword>
<evidence type="ECO:0008006" key="5">
    <source>
        <dbReference type="Google" id="ProtNLM"/>
    </source>
</evidence>
<feature type="chain" id="PRO_5012235894" description="Cobalt transporter" evidence="2">
    <location>
        <begin position="25"/>
        <end position="68"/>
    </location>
</feature>
<sequence length="68" mass="6953">MRSLKTLPLIAIASLAPATAFAHAGPHHGDAAWSLLHVASNPDHLLFIGVGIAIALGSAALLALQPQR</sequence>
<keyword evidence="2" id="KW-0732">Signal</keyword>
<evidence type="ECO:0000313" key="4">
    <source>
        <dbReference type="Proteomes" id="UP000193978"/>
    </source>
</evidence>
<dbReference type="AlphaFoldDB" id="A0A1W6MWA3"/>
<dbReference type="RefSeq" id="WP_085771982.1">
    <property type="nucleotide sequence ID" value="NZ_AP027149.1"/>
</dbReference>
<dbReference type="EMBL" id="CP019948">
    <property type="protein sequence ID" value="ARN81864.1"/>
    <property type="molecule type" value="Genomic_DNA"/>
</dbReference>
<evidence type="ECO:0000256" key="1">
    <source>
        <dbReference type="SAM" id="Phobius"/>
    </source>
</evidence>
<keyword evidence="1" id="KW-0812">Transmembrane</keyword>
<keyword evidence="1" id="KW-0472">Membrane</keyword>
<accession>A0A1W6MWA3</accession>
<evidence type="ECO:0000313" key="3">
    <source>
        <dbReference type="EMBL" id="ARN81864.1"/>
    </source>
</evidence>
<keyword evidence="1" id="KW-1133">Transmembrane helix</keyword>
<dbReference type="Proteomes" id="UP000193978">
    <property type="component" value="Chromosome"/>
</dbReference>
<dbReference type="STRING" id="655015.B1812_13095"/>